<organism evidence="1 2">
    <name type="scientific">Solanum commersonii</name>
    <name type="common">Commerson's wild potato</name>
    <name type="synonym">Commerson's nightshade</name>
    <dbReference type="NCBI Taxonomy" id="4109"/>
    <lineage>
        <taxon>Eukaryota</taxon>
        <taxon>Viridiplantae</taxon>
        <taxon>Streptophyta</taxon>
        <taxon>Embryophyta</taxon>
        <taxon>Tracheophyta</taxon>
        <taxon>Spermatophyta</taxon>
        <taxon>Magnoliopsida</taxon>
        <taxon>eudicotyledons</taxon>
        <taxon>Gunneridae</taxon>
        <taxon>Pentapetalae</taxon>
        <taxon>asterids</taxon>
        <taxon>lamiids</taxon>
        <taxon>Solanales</taxon>
        <taxon>Solanaceae</taxon>
        <taxon>Solanoideae</taxon>
        <taxon>Solaneae</taxon>
        <taxon>Solanum</taxon>
    </lineage>
</organism>
<name>A0A9J5ZGS5_SOLCO</name>
<gene>
    <name evidence="1" type="ORF">H5410_021303</name>
</gene>
<comment type="caution">
    <text evidence="1">The sequence shown here is derived from an EMBL/GenBank/DDBJ whole genome shotgun (WGS) entry which is preliminary data.</text>
</comment>
<reference evidence="1 2" key="1">
    <citation type="submission" date="2020-09" db="EMBL/GenBank/DDBJ databases">
        <title>De no assembly of potato wild relative species, Solanum commersonii.</title>
        <authorList>
            <person name="Cho K."/>
        </authorList>
    </citation>
    <scope>NUCLEOTIDE SEQUENCE [LARGE SCALE GENOMIC DNA]</scope>
    <source>
        <strain evidence="1">LZ3.2</strain>
        <tissue evidence="1">Leaf</tissue>
    </source>
</reference>
<evidence type="ECO:0000313" key="1">
    <source>
        <dbReference type="EMBL" id="KAG5610022.1"/>
    </source>
</evidence>
<dbReference type="OrthoDB" id="10621521at2759"/>
<dbReference type="Proteomes" id="UP000824120">
    <property type="component" value="Chromosome 4"/>
</dbReference>
<keyword evidence="2" id="KW-1185">Reference proteome</keyword>
<dbReference type="AlphaFoldDB" id="A0A9J5ZGS5"/>
<accession>A0A9J5ZGS5</accession>
<protein>
    <submittedName>
        <fullName evidence="1">Uncharacterized protein</fullName>
    </submittedName>
</protein>
<proteinExistence type="predicted"/>
<evidence type="ECO:0000313" key="2">
    <source>
        <dbReference type="Proteomes" id="UP000824120"/>
    </source>
</evidence>
<sequence>MIMKNHHYYYVKDVKIAVKPSQGFTWVQEWFLSASLAQGLGSRRDKLGITAQSSRVLGIL</sequence>
<dbReference type="EMBL" id="JACXVP010000004">
    <property type="protein sequence ID" value="KAG5610022.1"/>
    <property type="molecule type" value="Genomic_DNA"/>
</dbReference>